<evidence type="ECO:0000313" key="2">
    <source>
        <dbReference type="EMBL" id="KAK1496404.1"/>
    </source>
</evidence>
<feature type="region of interest" description="Disordered" evidence="1">
    <location>
        <begin position="515"/>
        <end position="541"/>
    </location>
</feature>
<reference evidence="2" key="1">
    <citation type="submission" date="2016-11" db="EMBL/GenBank/DDBJ databases">
        <title>The genome sequence of Colletotrichum cuscutae.</title>
        <authorList>
            <person name="Baroncelli R."/>
        </authorList>
    </citation>
    <scope>NUCLEOTIDE SEQUENCE</scope>
    <source>
        <strain evidence="2">IMI 304802</strain>
    </source>
</reference>
<feature type="region of interest" description="Disordered" evidence="1">
    <location>
        <begin position="575"/>
        <end position="597"/>
    </location>
</feature>
<comment type="caution">
    <text evidence="2">The sequence shown here is derived from an EMBL/GenBank/DDBJ whole genome shotgun (WGS) entry which is preliminary data.</text>
</comment>
<keyword evidence="3" id="KW-1185">Reference proteome</keyword>
<evidence type="ECO:0000313" key="3">
    <source>
        <dbReference type="Proteomes" id="UP001239213"/>
    </source>
</evidence>
<feature type="region of interest" description="Disordered" evidence="1">
    <location>
        <begin position="800"/>
        <end position="850"/>
    </location>
</feature>
<sequence length="1009" mass="113067">MVLMTMMYHIRRLSRFEHIREIGSIEINYDRSTNYGRQNDIENEEIKTGIFSLLHLFLISNGAMAGPSSVIDAVHDVCSSKERMCPVRFRHGGWLPNGDSLLPLPFTLYAVPYEPGGITPEHVLHLVARDAAVGESHDNHIICRLQATVIDAKLRSLLSGGSVLPSSAPFFRPLLPAVNLPERRSRHMRDPDLPTLCTGGCLPLDSPEQPRFLYAGPCGEKAVVCFFTQPQSLRVLDFSGLTGLTFDLQKNPISAWKGASPPSAICISTLYRFIARLAGEAIGISAAQHPRLSWYGYQTNSFPHMIRTRPYPSLNVILRKGSSSVAQLGTYLHSTSKARKKMMERAGREHENSKETPYATPDANNHVISIRSSSHITNNPFYGKLVIDGFGGCLPGLPSGLTQMVFAFFLSQPHLEQDKPFAAVLFPKEFSQGYRFSRQTCCFPVEFMKCKDCTRAKREPDGRDRRRAAPRLSCGQYLETHDATRRTGMRASGPWLESLNCMQLRWLSKTRNKTHFRKPRDVDGPRKRETGNPRLGRESERHGFVRRPTKQFRLNFFLLCLCLLCPLRGSTSFSLRRGPTTSPSRQSPRRARERGVRGTADRLHPDANFFFSHFSQPFLFSLGGSPYGYFTLLFLLRRSPGFVRPTGYGMSGLKMAVSAGRPAGEWAGGSVDTSFVLPRLRGLSRERLADYLMEYSVSVHRFRRGPINNKSPELFRFSVLGRVRYHHEGGQSVCELLHLIVLDMFHDISVKESGIRLLKMLNPRYCSILYTLSSSYLFSHGKNNSANDAIPIPRSSKISKKSPLALAPQGQTAASFPMRDDSTAEKKMRAISVRSGPHEDPYDSPMTSASSTRVPLPLWNGLGLRAKQRQRTIFPGFRGRTIIMHDDVFSPLVEDRHSKRRQLSQRNEAKGSGEKKMSRGFFFAFGPAFSSYPRRTRKGPFFALGHRKRRSKAEAEAGAAACALEVHETVACSPSVAEECGVPHTPIAGCGRREKAELIIPPSMWSEEL</sequence>
<feature type="compositionally biased region" description="Polar residues" evidence="1">
    <location>
        <begin position="575"/>
        <end position="586"/>
    </location>
</feature>
<protein>
    <submittedName>
        <fullName evidence="2">Uncharacterized protein</fullName>
    </submittedName>
</protein>
<dbReference type="AlphaFoldDB" id="A0AAI9YBZ7"/>
<proteinExistence type="predicted"/>
<feature type="compositionally biased region" description="Basic and acidic residues" evidence="1">
    <location>
        <begin position="519"/>
        <end position="541"/>
    </location>
</feature>
<feature type="compositionally biased region" description="Basic and acidic residues" evidence="1">
    <location>
        <begin position="818"/>
        <end position="828"/>
    </location>
</feature>
<gene>
    <name evidence="2" type="ORF">CCUS01_02750</name>
</gene>
<dbReference type="EMBL" id="MPDP01000013">
    <property type="protein sequence ID" value="KAK1496404.1"/>
    <property type="molecule type" value="Genomic_DNA"/>
</dbReference>
<name>A0AAI9YBZ7_9PEZI</name>
<accession>A0AAI9YBZ7</accession>
<dbReference type="Proteomes" id="UP001239213">
    <property type="component" value="Unassembled WGS sequence"/>
</dbReference>
<organism evidence="2 3">
    <name type="scientific">Colletotrichum cuscutae</name>
    <dbReference type="NCBI Taxonomy" id="1209917"/>
    <lineage>
        <taxon>Eukaryota</taxon>
        <taxon>Fungi</taxon>
        <taxon>Dikarya</taxon>
        <taxon>Ascomycota</taxon>
        <taxon>Pezizomycotina</taxon>
        <taxon>Sordariomycetes</taxon>
        <taxon>Hypocreomycetidae</taxon>
        <taxon>Glomerellales</taxon>
        <taxon>Glomerellaceae</taxon>
        <taxon>Colletotrichum</taxon>
        <taxon>Colletotrichum acutatum species complex</taxon>
    </lineage>
</organism>
<evidence type="ECO:0000256" key="1">
    <source>
        <dbReference type="SAM" id="MobiDB-lite"/>
    </source>
</evidence>